<feature type="transmembrane region" description="Helical" evidence="5">
    <location>
        <begin position="263"/>
        <end position="283"/>
    </location>
</feature>
<dbReference type="Gene3D" id="3.30.70.270">
    <property type="match status" value="1"/>
</dbReference>
<dbReference type="Proteomes" id="UP000199308">
    <property type="component" value="Unassembled WGS sequence"/>
</dbReference>
<feature type="transmembrane region" description="Helical" evidence="5">
    <location>
        <begin position="351"/>
        <end position="368"/>
    </location>
</feature>
<feature type="domain" description="GGDEF" evidence="7">
    <location>
        <begin position="469"/>
        <end position="604"/>
    </location>
</feature>
<dbReference type="NCBIfam" id="TIGR00254">
    <property type="entry name" value="GGDEF"/>
    <property type="match status" value="1"/>
</dbReference>
<dbReference type="EC" id="2.7.7.65" evidence="2"/>
<dbReference type="InterPro" id="IPR000160">
    <property type="entry name" value="GGDEF_dom"/>
</dbReference>
<keyword evidence="5" id="KW-0472">Membrane</keyword>
<dbReference type="CDD" id="cd01949">
    <property type="entry name" value="GGDEF"/>
    <property type="match status" value="1"/>
</dbReference>
<keyword evidence="9" id="KW-1185">Reference proteome</keyword>
<comment type="catalytic activity">
    <reaction evidence="3">
        <text>2 GTP = 3',3'-c-di-GMP + 2 diphosphate</text>
        <dbReference type="Rhea" id="RHEA:24898"/>
        <dbReference type="ChEBI" id="CHEBI:33019"/>
        <dbReference type="ChEBI" id="CHEBI:37565"/>
        <dbReference type="ChEBI" id="CHEBI:58805"/>
        <dbReference type="EC" id="2.7.7.65"/>
    </reaction>
</comment>
<evidence type="ECO:0000313" key="8">
    <source>
        <dbReference type="EMBL" id="SET41940.1"/>
    </source>
</evidence>
<dbReference type="PANTHER" id="PTHR45138:SF9">
    <property type="entry name" value="DIGUANYLATE CYCLASE DGCM-RELATED"/>
    <property type="match status" value="1"/>
</dbReference>
<dbReference type="OrthoDB" id="9803824at2"/>
<comment type="cofactor">
    <cofactor evidence="1">
        <name>Mg(2+)</name>
        <dbReference type="ChEBI" id="CHEBI:18420"/>
    </cofactor>
</comment>
<feature type="signal peptide" evidence="6">
    <location>
        <begin position="1"/>
        <end position="21"/>
    </location>
</feature>
<feature type="chain" id="PRO_5011686537" description="diguanylate cyclase" evidence="6">
    <location>
        <begin position="22"/>
        <end position="610"/>
    </location>
</feature>
<dbReference type="STRING" id="349064.SAMN05660429_01787"/>
<keyword evidence="6" id="KW-0732">Signal</keyword>
<dbReference type="EMBL" id="FOHK01000007">
    <property type="protein sequence ID" value="SET41940.1"/>
    <property type="molecule type" value="Genomic_DNA"/>
</dbReference>
<evidence type="ECO:0000256" key="2">
    <source>
        <dbReference type="ARBA" id="ARBA00012528"/>
    </source>
</evidence>
<keyword evidence="5" id="KW-1133">Transmembrane helix</keyword>
<feature type="transmembrane region" description="Helical" evidence="5">
    <location>
        <begin position="195"/>
        <end position="220"/>
    </location>
</feature>
<feature type="transmembrane region" description="Helical" evidence="5">
    <location>
        <begin position="289"/>
        <end position="309"/>
    </location>
</feature>
<dbReference type="InterPro" id="IPR011623">
    <property type="entry name" value="7TMR_DISM_rcpt_extracell_dom1"/>
</dbReference>
<name>A0A1I0EBX0_THASX</name>
<evidence type="ECO:0000256" key="6">
    <source>
        <dbReference type="SAM" id="SignalP"/>
    </source>
</evidence>
<feature type="transmembrane region" description="Helical" evidence="5">
    <location>
        <begin position="232"/>
        <end position="251"/>
    </location>
</feature>
<protein>
    <recommendedName>
        <fullName evidence="2">diguanylate cyclase</fullName>
        <ecNumber evidence="2">2.7.7.65</ecNumber>
    </recommendedName>
</protein>
<dbReference type="InterPro" id="IPR029787">
    <property type="entry name" value="Nucleotide_cyclase"/>
</dbReference>
<evidence type="ECO:0000256" key="3">
    <source>
        <dbReference type="ARBA" id="ARBA00034247"/>
    </source>
</evidence>
<dbReference type="Pfam" id="PF07695">
    <property type="entry name" value="7TMR-DISM_7TM"/>
    <property type="match status" value="1"/>
</dbReference>
<dbReference type="AlphaFoldDB" id="A0A1I0EBX0"/>
<evidence type="ECO:0000259" key="7">
    <source>
        <dbReference type="PROSITE" id="PS50887"/>
    </source>
</evidence>
<feature type="transmembrane region" description="Helical" evidence="5">
    <location>
        <begin position="166"/>
        <end position="188"/>
    </location>
</feature>
<dbReference type="Pfam" id="PF00990">
    <property type="entry name" value="GGDEF"/>
    <property type="match status" value="1"/>
</dbReference>
<keyword evidence="5" id="KW-0812">Transmembrane</keyword>
<proteinExistence type="predicted"/>
<dbReference type="RefSeq" id="WP_093329388.1">
    <property type="nucleotide sequence ID" value="NZ_AP027363.1"/>
</dbReference>
<accession>A0A1I0EBX0</accession>
<dbReference type="SUPFAM" id="SSF55073">
    <property type="entry name" value="Nucleotide cyclase"/>
    <property type="match status" value="1"/>
</dbReference>
<dbReference type="SMART" id="SM00267">
    <property type="entry name" value="GGDEF"/>
    <property type="match status" value="1"/>
</dbReference>
<dbReference type="FunFam" id="3.30.70.270:FF:000001">
    <property type="entry name" value="Diguanylate cyclase domain protein"/>
    <property type="match status" value="1"/>
</dbReference>
<evidence type="ECO:0000256" key="5">
    <source>
        <dbReference type="SAM" id="Phobius"/>
    </source>
</evidence>
<dbReference type="GO" id="GO:0052621">
    <property type="term" value="F:diguanylate cyclase activity"/>
    <property type="evidence" value="ECO:0007669"/>
    <property type="project" value="UniProtKB-EC"/>
</dbReference>
<dbReference type="PANTHER" id="PTHR45138">
    <property type="entry name" value="REGULATORY COMPONENTS OF SENSORY TRANSDUCTION SYSTEM"/>
    <property type="match status" value="1"/>
</dbReference>
<feature type="coiled-coil region" evidence="4">
    <location>
        <begin position="378"/>
        <end position="441"/>
    </location>
</feature>
<dbReference type="PROSITE" id="PS50887">
    <property type="entry name" value="GGDEF"/>
    <property type="match status" value="1"/>
</dbReference>
<keyword evidence="4" id="KW-0175">Coiled coil</keyword>
<sequence length="610" mass="70152">MKNVVFFFLLVMSALSGHTYAAKPQQSENKLFDIEQAKSRGEQVFDLGIVEWQGYKNRRQSLFIPEGRNWIYMDMRSIATRDMSLELAIESSVQISSATVYIKDGTGSWQEMPVQVYKNNVQSAQLVLLRDQSLEIFLNVNAITDARLPINIMPSSQFFDWINQDLYYHGVALGGMVFLSFSVFLLFFASRQKSVILLFGYIATRTLLLSVLIGGSLTYYFPEATGLRGSDFPIFGALSAAFLTWFTMEFFSMRKQHYSLYVWMRWFAITLLFYIPCSLFLTINENYAISYGVHAATAMVLFVTGIHLVKRDVRLSRMFTLIIALQFLLGFVNLVFTYWGGMGTFKNDAFMYSAAFWLNGFLIIFLVSRQYYYQVKDRQEAQQQSLESIRQMKKAQEELMDLQQVTQAKLEARVEERTTDLNNALEALETLNRELEAKSTIDELSGLYNRRSYDEHIASEFRRAQRNASPLSVIIIDIDHFKNINDTYGHLVGDFCITWMADRLLKYLRRSADKGFRYGGEEFCMILPETDEEGAYAIANELRAGVEQAFLEVHGHRLKITVSCGVTTYHQHPNVRVEDIFATADKALYVAKQSGRNQVQAKSLYNIERT</sequence>
<evidence type="ECO:0000313" key="9">
    <source>
        <dbReference type="Proteomes" id="UP000199308"/>
    </source>
</evidence>
<gene>
    <name evidence="8" type="ORF">SAMN05660429_01787</name>
</gene>
<evidence type="ECO:0000256" key="4">
    <source>
        <dbReference type="SAM" id="Coils"/>
    </source>
</evidence>
<organism evidence="8 9">
    <name type="scientific">Thalassotalea agarivorans</name>
    <name type="common">Thalassomonas agarivorans</name>
    <dbReference type="NCBI Taxonomy" id="349064"/>
    <lineage>
        <taxon>Bacteria</taxon>
        <taxon>Pseudomonadati</taxon>
        <taxon>Pseudomonadota</taxon>
        <taxon>Gammaproteobacteria</taxon>
        <taxon>Alteromonadales</taxon>
        <taxon>Colwelliaceae</taxon>
        <taxon>Thalassotalea</taxon>
    </lineage>
</organism>
<reference evidence="8 9" key="1">
    <citation type="submission" date="2016-10" db="EMBL/GenBank/DDBJ databases">
        <authorList>
            <person name="de Groot N.N."/>
        </authorList>
    </citation>
    <scope>NUCLEOTIDE SEQUENCE [LARGE SCALE GENOMIC DNA]</scope>
    <source>
        <strain evidence="8 9">DSM 19706</strain>
    </source>
</reference>
<feature type="transmembrane region" description="Helical" evidence="5">
    <location>
        <begin position="321"/>
        <end position="339"/>
    </location>
</feature>
<dbReference type="InterPro" id="IPR050469">
    <property type="entry name" value="Diguanylate_Cyclase"/>
</dbReference>
<dbReference type="InterPro" id="IPR043128">
    <property type="entry name" value="Rev_trsase/Diguanyl_cyclase"/>
</dbReference>
<evidence type="ECO:0000256" key="1">
    <source>
        <dbReference type="ARBA" id="ARBA00001946"/>
    </source>
</evidence>